<evidence type="ECO:0000256" key="1">
    <source>
        <dbReference type="SAM" id="MobiDB-lite"/>
    </source>
</evidence>
<dbReference type="EMBL" id="AWWI01000064">
    <property type="protein sequence ID" value="PIL20265.1"/>
    <property type="molecule type" value="Genomic_DNA"/>
</dbReference>
<evidence type="ECO:0000313" key="2">
    <source>
        <dbReference type="EMBL" id="PIL20265.1"/>
    </source>
</evidence>
<accession>A0A2G8RFA9</accession>
<gene>
    <name evidence="2" type="ORF">P775_09955</name>
</gene>
<evidence type="ECO:0000313" key="3">
    <source>
        <dbReference type="Proteomes" id="UP000231259"/>
    </source>
</evidence>
<keyword evidence="3" id="KW-1185">Reference proteome</keyword>
<protein>
    <submittedName>
        <fullName evidence="2">Uncharacterized protein</fullName>
    </submittedName>
</protein>
<reference evidence="2 3" key="1">
    <citation type="submission" date="2013-09" db="EMBL/GenBank/DDBJ databases">
        <title>Genome sequencing of Phaeobacter antarcticus sp. nov. SM1211.</title>
        <authorList>
            <person name="Zhang X.-Y."/>
            <person name="Liu C."/>
            <person name="Chen X.-L."/>
            <person name="Xie B.-B."/>
            <person name="Qin Q.-L."/>
            <person name="Rong J.-C."/>
            <person name="Zhang Y.-Z."/>
        </authorList>
    </citation>
    <scope>NUCLEOTIDE SEQUENCE [LARGE SCALE GENOMIC DNA]</scope>
    <source>
        <strain evidence="2 3">SM1211</strain>
    </source>
</reference>
<organism evidence="2 3">
    <name type="scientific">Puniceibacterium antarcticum</name>
    <dbReference type="NCBI Taxonomy" id="1206336"/>
    <lineage>
        <taxon>Bacteria</taxon>
        <taxon>Pseudomonadati</taxon>
        <taxon>Pseudomonadota</taxon>
        <taxon>Alphaproteobacteria</taxon>
        <taxon>Rhodobacterales</taxon>
        <taxon>Paracoccaceae</taxon>
        <taxon>Puniceibacterium</taxon>
    </lineage>
</organism>
<dbReference type="AlphaFoldDB" id="A0A2G8RFA9"/>
<comment type="caution">
    <text evidence="2">The sequence shown here is derived from an EMBL/GenBank/DDBJ whole genome shotgun (WGS) entry which is preliminary data.</text>
</comment>
<dbReference type="Proteomes" id="UP000231259">
    <property type="component" value="Unassembled WGS sequence"/>
</dbReference>
<proteinExistence type="predicted"/>
<feature type="region of interest" description="Disordered" evidence="1">
    <location>
        <begin position="1"/>
        <end position="24"/>
    </location>
</feature>
<sequence>MQQEGTGPKPPQGWLQPTAASPFTTFMPDAARSMLQAQESQADFQEAAARQGDAANFDATACIGGGSAQKLPFAAGASSKSTRPSA</sequence>
<name>A0A2G8RFA9_9RHOB</name>